<comment type="caution">
    <text evidence="1">The sequence shown here is derived from an EMBL/GenBank/DDBJ whole genome shotgun (WGS) entry which is preliminary data.</text>
</comment>
<accession>A0A4E0R098</accession>
<sequence length="80" mass="9337">MVGKGRTFYRNDTAHNHINKHLTDNKIEDKQTQFIVSAKSPLIVQSTPLDANIVLLKREGDQVIIHNNKDEEQHQRRDDY</sequence>
<dbReference type="AlphaFoldDB" id="A0A4E0R098"/>
<proteinExistence type="predicted"/>
<dbReference type="EMBL" id="JSZA02000142">
    <property type="protein sequence ID" value="TGO02401.1"/>
    <property type="molecule type" value="Genomic_DNA"/>
</dbReference>
<keyword evidence="2" id="KW-1185">Reference proteome</keyword>
<organism evidence="1 2">
    <name type="scientific">Candidatus Thiomargarita nelsonii</name>
    <dbReference type="NCBI Taxonomy" id="1003181"/>
    <lineage>
        <taxon>Bacteria</taxon>
        <taxon>Pseudomonadati</taxon>
        <taxon>Pseudomonadota</taxon>
        <taxon>Gammaproteobacteria</taxon>
        <taxon>Thiotrichales</taxon>
        <taxon>Thiotrichaceae</taxon>
        <taxon>Thiomargarita</taxon>
    </lineage>
</organism>
<dbReference type="Proteomes" id="UP000030428">
    <property type="component" value="Unassembled WGS sequence"/>
</dbReference>
<evidence type="ECO:0000313" key="1">
    <source>
        <dbReference type="EMBL" id="TGO02401.1"/>
    </source>
</evidence>
<protein>
    <submittedName>
        <fullName evidence="1">Uncharacterized protein</fullName>
    </submittedName>
</protein>
<evidence type="ECO:0000313" key="2">
    <source>
        <dbReference type="Proteomes" id="UP000030428"/>
    </source>
</evidence>
<name>A0A4E0R098_9GAMM</name>
<gene>
    <name evidence="1" type="ORF">PN36_25605</name>
</gene>
<reference evidence="1 2" key="1">
    <citation type="journal article" date="2016" name="Front. Microbiol.">
        <title>Single-Cell (Meta-)Genomics of a Dimorphic Candidatus Thiomargarita nelsonii Reveals Genomic Plasticity.</title>
        <authorList>
            <person name="Flood B.E."/>
            <person name="Fliss P."/>
            <person name="Jones D.S."/>
            <person name="Dick G.J."/>
            <person name="Jain S."/>
            <person name="Kaster A.K."/>
            <person name="Winkel M."/>
            <person name="Mussmann M."/>
            <person name="Bailey J."/>
        </authorList>
    </citation>
    <scope>NUCLEOTIDE SEQUENCE [LARGE SCALE GENOMIC DNA]</scope>
    <source>
        <strain evidence="1">Hydrate Ridge</strain>
    </source>
</reference>